<comment type="caution">
    <text evidence="1">The sequence shown here is derived from an EMBL/GenBank/DDBJ whole genome shotgun (WGS) entry which is preliminary data.</text>
</comment>
<gene>
    <name evidence="1" type="ORF">CNEO2_70058</name>
</gene>
<sequence length="41" mass="5147">MNTFIYNFHVYFKAVNSKIIYKILRTFVRYIKVFSLKYIYT</sequence>
<reference evidence="1" key="1">
    <citation type="submission" date="2022-10" db="EMBL/GenBank/DDBJ databases">
        <authorList>
            <person name="Aires J."/>
            <person name="Mesa V."/>
        </authorList>
    </citation>
    <scope>NUCLEOTIDE SEQUENCE</scope>
    <source>
        <strain evidence="1">Clostridium neonatale JD116</strain>
    </source>
</reference>
<dbReference type="Proteomes" id="UP001189143">
    <property type="component" value="Unassembled WGS sequence"/>
</dbReference>
<name>A0AAD1YKU9_9CLOT</name>
<organism evidence="1 2">
    <name type="scientific">Clostridium neonatale</name>
    <dbReference type="NCBI Taxonomy" id="137838"/>
    <lineage>
        <taxon>Bacteria</taxon>
        <taxon>Bacillati</taxon>
        <taxon>Bacillota</taxon>
        <taxon>Clostridia</taxon>
        <taxon>Eubacteriales</taxon>
        <taxon>Clostridiaceae</taxon>
        <taxon>Clostridium</taxon>
    </lineage>
</organism>
<evidence type="ECO:0000313" key="1">
    <source>
        <dbReference type="EMBL" id="CAI3685723.1"/>
    </source>
</evidence>
<accession>A0AAD1YKU9</accession>
<dbReference type="EMBL" id="CAMTCP010000281">
    <property type="protein sequence ID" value="CAI3685723.1"/>
    <property type="molecule type" value="Genomic_DNA"/>
</dbReference>
<proteinExistence type="predicted"/>
<dbReference type="AlphaFoldDB" id="A0AAD1YKU9"/>
<evidence type="ECO:0000313" key="2">
    <source>
        <dbReference type="Proteomes" id="UP001189143"/>
    </source>
</evidence>
<protein>
    <submittedName>
        <fullName evidence="1">Uncharacterized protein</fullName>
    </submittedName>
</protein>